<evidence type="ECO:0000256" key="1">
    <source>
        <dbReference type="ARBA" id="ARBA00022448"/>
    </source>
</evidence>
<protein>
    <recommendedName>
        <fullName evidence="8">Cytochrome c domain-containing protein</fullName>
    </recommendedName>
</protein>
<dbReference type="SUPFAM" id="SSF46626">
    <property type="entry name" value="Cytochrome c"/>
    <property type="match status" value="1"/>
</dbReference>
<dbReference type="InterPro" id="IPR009056">
    <property type="entry name" value="Cyt_c-like_dom"/>
</dbReference>
<dbReference type="InterPro" id="IPR036909">
    <property type="entry name" value="Cyt_c-like_dom_sf"/>
</dbReference>
<evidence type="ECO:0000256" key="3">
    <source>
        <dbReference type="ARBA" id="ARBA00022723"/>
    </source>
</evidence>
<feature type="signal peptide" evidence="7">
    <location>
        <begin position="1"/>
        <end position="34"/>
    </location>
</feature>
<evidence type="ECO:0000256" key="2">
    <source>
        <dbReference type="ARBA" id="ARBA00022617"/>
    </source>
</evidence>
<gene>
    <name evidence="9" type="ORF">LMG26411_02676</name>
</gene>
<organism evidence="9 10">
    <name type="scientific">Cupriavidus numazuensis</name>
    <dbReference type="NCBI Taxonomy" id="221992"/>
    <lineage>
        <taxon>Bacteria</taxon>
        <taxon>Pseudomonadati</taxon>
        <taxon>Pseudomonadota</taxon>
        <taxon>Betaproteobacteria</taxon>
        <taxon>Burkholderiales</taxon>
        <taxon>Burkholderiaceae</taxon>
        <taxon>Cupriavidus</taxon>
    </lineage>
</organism>
<keyword evidence="4" id="KW-0249">Electron transport</keyword>
<evidence type="ECO:0000313" key="9">
    <source>
        <dbReference type="EMBL" id="CAG2145068.1"/>
    </source>
</evidence>
<accession>A0ABN7Q2Z5</accession>
<dbReference type="Gene3D" id="1.10.760.10">
    <property type="entry name" value="Cytochrome c-like domain"/>
    <property type="match status" value="1"/>
</dbReference>
<reference evidence="9 10" key="1">
    <citation type="submission" date="2021-03" db="EMBL/GenBank/DDBJ databases">
        <authorList>
            <person name="Peeters C."/>
        </authorList>
    </citation>
    <scope>NUCLEOTIDE SEQUENCE [LARGE SCALE GENOMIC DNA]</scope>
    <source>
        <strain evidence="9 10">LMG 26411</strain>
    </source>
</reference>
<evidence type="ECO:0000256" key="4">
    <source>
        <dbReference type="ARBA" id="ARBA00022982"/>
    </source>
</evidence>
<comment type="caution">
    <text evidence="9">The sequence shown here is derived from an EMBL/GenBank/DDBJ whole genome shotgun (WGS) entry which is preliminary data.</text>
</comment>
<evidence type="ECO:0000256" key="7">
    <source>
        <dbReference type="SAM" id="SignalP"/>
    </source>
</evidence>
<sequence length="115" mass="12198">MNQHNADMEKDRAAMLRRMGLMLLLAVVGTAAQANEALATKSACMGCHQADKKVVGPSWKDVAAKYADGSKTAEQLASSIRQGSSGKWGAMPMPAQPALSDADALILSKWILGQR</sequence>
<keyword evidence="2 6" id="KW-0349">Heme</keyword>
<keyword evidence="5 6" id="KW-0408">Iron</keyword>
<proteinExistence type="predicted"/>
<keyword evidence="7" id="KW-0732">Signal</keyword>
<dbReference type="PROSITE" id="PS51007">
    <property type="entry name" value="CYTC"/>
    <property type="match status" value="1"/>
</dbReference>
<evidence type="ECO:0000259" key="8">
    <source>
        <dbReference type="PROSITE" id="PS51007"/>
    </source>
</evidence>
<keyword evidence="3 6" id="KW-0479">Metal-binding</keyword>
<dbReference type="PRINTS" id="PR00606">
    <property type="entry name" value="CYTCHROMECID"/>
</dbReference>
<dbReference type="EMBL" id="CAJPVI010000014">
    <property type="protein sequence ID" value="CAG2145068.1"/>
    <property type="molecule type" value="Genomic_DNA"/>
</dbReference>
<feature type="domain" description="Cytochrome c" evidence="8">
    <location>
        <begin position="29"/>
        <end position="115"/>
    </location>
</feature>
<dbReference type="InterPro" id="IPR002324">
    <property type="entry name" value="Cyt_c_ID"/>
</dbReference>
<dbReference type="Proteomes" id="UP000672657">
    <property type="component" value="Unassembled WGS sequence"/>
</dbReference>
<keyword evidence="1" id="KW-0813">Transport</keyword>
<name>A0ABN7Q2Z5_9BURK</name>
<keyword evidence="10" id="KW-1185">Reference proteome</keyword>
<dbReference type="RefSeq" id="WP_244873821.1">
    <property type="nucleotide sequence ID" value="NZ_CAJPVI010000014.1"/>
</dbReference>
<feature type="chain" id="PRO_5046098923" description="Cytochrome c domain-containing protein" evidence="7">
    <location>
        <begin position="35"/>
        <end position="115"/>
    </location>
</feature>
<dbReference type="Pfam" id="PF00034">
    <property type="entry name" value="Cytochrom_C"/>
    <property type="match status" value="1"/>
</dbReference>
<evidence type="ECO:0000256" key="6">
    <source>
        <dbReference type="PROSITE-ProRule" id="PRU00433"/>
    </source>
</evidence>
<evidence type="ECO:0000256" key="5">
    <source>
        <dbReference type="ARBA" id="ARBA00023004"/>
    </source>
</evidence>
<evidence type="ECO:0000313" key="10">
    <source>
        <dbReference type="Proteomes" id="UP000672657"/>
    </source>
</evidence>